<dbReference type="InterPro" id="IPR005801">
    <property type="entry name" value="ADC_synthase"/>
</dbReference>
<dbReference type="InterPro" id="IPR019999">
    <property type="entry name" value="Anth_synth_I-like"/>
</dbReference>
<name>A0ABP8N8L5_9BACT</name>
<reference evidence="3" key="1">
    <citation type="journal article" date="2019" name="Int. J. Syst. Evol. Microbiol.">
        <title>The Global Catalogue of Microorganisms (GCM) 10K type strain sequencing project: providing services to taxonomists for standard genome sequencing and annotation.</title>
        <authorList>
            <consortium name="The Broad Institute Genomics Platform"/>
            <consortium name="The Broad Institute Genome Sequencing Center for Infectious Disease"/>
            <person name="Wu L."/>
            <person name="Ma J."/>
        </authorList>
    </citation>
    <scope>NUCLEOTIDE SEQUENCE [LARGE SCALE GENOMIC DNA]</scope>
    <source>
        <strain evidence="3">JCM 32105</strain>
    </source>
</reference>
<evidence type="ECO:0000313" key="3">
    <source>
        <dbReference type="Proteomes" id="UP001500067"/>
    </source>
</evidence>
<dbReference type="PANTHER" id="PTHR11236">
    <property type="entry name" value="AMINOBENZOATE/ANTHRANILATE SYNTHASE"/>
    <property type="match status" value="1"/>
</dbReference>
<evidence type="ECO:0000313" key="2">
    <source>
        <dbReference type="EMBL" id="GAA4461341.1"/>
    </source>
</evidence>
<organism evidence="2 3">
    <name type="scientific">Nemorincola caseinilytica</name>
    <dbReference type="NCBI Taxonomy" id="2054315"/>
    <lineage>
        <taxon>Bacteria</taxon>
        <taxon>Pseudomonadati</taxon>
        <taxon>Bacteroidota</taxon>
        <taxon>Chitinophagia</taxon>
        <taxon>Chitinophagales</taxon>
        <taxon>Chitinophagaceae</taxon>
        <taxon>Nemorincola</taxon>
    </lineage>
</organism>
<dbReference type="SUPFAM" id="SSF56322">
    <property type="entry name" value="ADC synthase"/>
    <property type="match status" value="1"/>
</dbReference>
<dbReference type="PRINTS" id="PR00095">
    <property type="entry name" value="ANTSNTHASEI"/>
</dbReference>
<keyword evidence="3" id="KW-1185">Reference proteome</keyword>
<sequence>MHRNKASYQITPATAGILKTRILNWAAPYSILAFLDNNGYPSPYSGYECLVAAGAHRIVACDTPDPLLALQEAHAQQPDWLFGHICYDLKNILEPKLSSAHPAIHGFPLLQFFVPETVCYIDSGQTTLTIETTADPDNIYKEIQAASDTIDTSGIPQLSFTDPMSRDMYIDTIETLRRHIADGDCYEINYCTTGTAHHMGLDTLAVFHALNTISPAPFAAYYRLHNRYMMCASPERYLRKEGNTVLSQPIKGTARRDNDPLKDEEIKAALAADIKERAENVMITDLVRNDLAHCCRTGSIAVDELFGIYTFPQVHQMISTISGTLRSDATFARAIRTSFPMGSMTGAPKHKVMQLIDRYETTRRELFSGTIGYITPGGDMDLNVIIRSLFYNSATGILSRSTGGAITYDSKPQSEWEEMRLKAWALERIFM</sequence>
<dbReference type="EMBL" id="BAABFA010000005">
    <property type="protein sequence ID" value="GAA4461341.1"/>
    <property type="molecule type" value="Genomic_DNA"/>
</dbReference>
<dbReference type="RefSeq" id="WP_345078284.1">
    <property type="nucleotide sequence ID" value="NZ_BAABFA010000005.1"/>
</dbReference>
<comment type="caution">
    <text evidence="2">The sequence shown here is derived from an EMBL/GenBank/DDBJ whole genome shotgun (WGS) entry which is preliminary data.</text>
</comment>
<feature type="domain" description="Chorismate-utilising enzyme C-terminal" evidence="1">
    <location>
        <begin position="166"/>
        <end position="422"/>
    </location>
</feature>
<evidence type="ECO:0000259" key="1">
    <source>
        <dbReference type="Pfam" id="PF00425"/>
    </source>
</evidence>
<dbReference type="Pfam" id="PF00425">
    <property type="entry name" value="Chorismate_bind"/>
    <property type="match status" value="1"/>
</dbReference>
<dbReference type="InterPro" id="IPR015890">
    <property type="entry name" value="Chorismate_C"/>
</dbReference>
<proteinExistence type="predicted"/>
<dbReference type="PANTHER" id="PTHR11236:SF18">
    <property type="entry name" value="AMINODEOXYCHORISMATE SYNTHASE"/>
    <property type="match status" value="1"/>
</dbReference>
<gene>
    <name evidence="2" type="ORF">GCM10023093_05830</name>
</gene>
<dbReference type="Gene3D" id="3.60.120.10">
    <property type="entry name" value="Anthranilate synthase"/>
    <property type="match status" value="1"/>
</dbReference>
<accession>A0ABP8N8L5</accession>
<protein>
    <submittedName>
        <fullName evidence="2">Anthranilate synthase component I family protein</fullName>
    </submittedName>
</protein>
<dbReference type="Proteomes" id="UP001500067">
    <property type="component" value="Unassembled WGS sequence"/>
</dbReference>